<dbReference type="InterPro" id="IPR011009">
    <property type="entry name" value="Kinase-like_dom_sf"/>
</dbReference>
<dbReference type="CDD" id="cd05155">
    <property type="entry name" value="APH_ChoK_like_1"/>
    <property type="match status" value="1"/>
</dbReference>
<protein>
    <submittedName>
        <fullName evidence="2">Phosphotransferase</fullName>
    </submittedName>
</protein>
<dbReference type="Proteomes" id="UP000503011">
    <property type="component" value="Chromosome"/>
</dbReference>
<feature type="domain" description="Aminoglycoside phosphotransferase" evidence="1">
    <location>
        <begin position="47"/>
        <end position="270"/>
    </location>
</feature>
<dbReference type="GO" id="GO:0016740">
    <property type="term" value="F:transferase activity"/>
    <property type="evidence" value="ECO:0007669"/>
    <property type="project" value="UniProtKB-KW"/>
</dbReference>
<dbReference type="Gene3D" id="3.30.200.20">
    <property type="entry name" value="Phosphorylase Kinase, domain 1"/>
    <property type="match status" value="1"/>
</dbReference>
<reference evidence="2 3" key="1">
    <citation type="submission" date="2020-03" db="EMBL/GenBank/DDBJ databases">
        <title>Whole genome shotgun sequence of Phytohabitans suffuscus NBRC 105367.</title>
        <authorList>
            <person name="Komaki H."/>
            <person name="Tamura T."/>
        </authorList>
    </citation>
    <scope>NUCLEOTIDE SEQUENCE [LARGE SCALE GENOMIC DNA]</scope>
    <source>
        <strain evidence="2 3">NBRC 105367</strain>
    </source>
</reference>
<keyword evidence="2" id="KW-0808">Transferase</keyword>
<dbReference type="PANTHER" id="PTHR21310">
    <property type="entry name" value="AMINOGLYCOSIDE PHOSPHOTRANSFERASE-RELATED-RELATED"/>
    <property type="match status" value="1"/>
</dbReference>
<keyword evidence="3" id="KW-1185">Reference proteome</keyword>
<reference evidence="2 3" key="2">
    <citation type="submission" date="2020-03" db="EMBL/GenBank/DDBJ databases">
        <authorList>
            <person name="Ichikawa N."/>
            <person name="Kimura A."/>
            <person name="Kitahashi Y."/>
            <person name="Uohara A."/>
        </authorList>
    </citation>
    <scope>NUCLEOTIDE SEQUENCE [LARGE SCALE GENOMIC DNA]</scope>
    <source>
        <strain evidence="2 3">NBRC 105367</strain>
    </source>
</reference>
<dbReference type="Pfam" id="PF01636">
    <property type="entry name" value="APH"/>
    <property type="match status" value="1"/>
</dbReference>
<evidence type="ECO:0000313" key="2">
    <source>
        <dbReference type="EMBL" id="BCB84200.1"/>
    </source>
</evidence>
<dbReference type="InterPro" id="IPR002575">
    <property type="entry name" value="Aminoglycoside_PTrfase"/>
</dbReference>
<dbReference type="SUPFAM" id="SSF56112">
    <property type="entry name" value="Protein kinase-like (PK-like)"/>
    <property type="match status" value="1"/>
</dbReference>
<accession>A0A6F8YDR4</accession>
<proteinExistence type="predicted"/>
<dbReference type="EMBL" id="AP022871">
    <property type="protein sequence ID" value="BCB84200.1"/>
    <property type="molecule type" value="Genomic_DNA"/>
</dbReference>
<dbReference type="InterPro" id="IPR051678">
    <property type="entry name" value="AGP_Transferase"/>
</dbReference>
<organism evidence="2 3">
    <name type="scientific">Phytohabitans suffuscus</name>
    <dbReference type="NCBI Taxonomy" id="624315"/>
    <lineage>
        <taxon>Bacteria</taxon>
        <taxon>Bacillati</taxon>
        <taxon>Actinomycetota</taxon>
        <taxon>Actinomycetes</taxon>
        <taxon>Micromonosporales</taxon>
        <taxon>Micromonosporaceae</taxon>
    </lineage>
</organism>
<name>A0A6F8YDR4_9ACTN</name>
<evidence type="ECO:0000313" key="3">
    <source>
        <dbReference type="Proteomes" id="UP000503011"/>
    </source>
</evidence>
<evidence type="ECO:0000259" key="1">
    <source>
        <dbReference type="Pfam" id="PF01636"/>
    </source>
</evidence>
<dbReference type="PANTHER" id="PTHR21310:SF42">
    <property type="entry name" value="BIFUNCTIONAL AAC_APH"/>
    <property type="match status" value="1"/>
</dbReference>
<gene>
    <name evidence="2" type="ORF">Psuf_015130</name>
</gene>
<dbReference type="Gene3D" id="3.90.1200.10">
    <property type="match status" value="1"/>
</dbReference>
<dbReference type="AlphaFoldDB" id="A0A6F8YDR4"/>
<dbReference type="KEGG" id="psuu:Psuf_015130"/>
<sequence>MPDGPRDRGAPDGRRGMSEVGPALVGRLIAKQFPQWADLSIREVGTAGTDNRIYRLGDELVVRLPALPRAAPMVGREWEWLPRLAPRLPLDVPVPLGAGVPDGEFPYPWSVYRWLDGDTLAAQPDVDLRDVAVRLGRFVAALQRIDTAGAPRSPRAVPVGPGDVDVHESIERLASVGLVDADRAAAVWQDALAAPSWAKPPVWLHGDLLPANLVARQGRLRAVIDFGLAGTGDPATDLLPAWALLTARTRDVFRAVVGVDDATWRRGRGWALRAGLGAVRVYRYTNPALAAAGRHALAEVLADHRVST</sequence>